<proteinExistence type="inferred from homology"/>
<dbReference type="EC" id="5.3.1.24" evidence="3 9"/>
<dbReference type="AlphaFoldDB" id="A0A506US05"/>
<dbReference type="HAMAP" id="MF_00135">
    <property type="entry name" value="PRAI"/>
    <property type="match status" value="1"/>
</dbReference>
<dbReference type="InterPro" id="IPR013785">
    <property type="entry name" value="Aldolase_TIM"/>
</dbReference>
<keyword evidence="8 9" id="KW-0413">Isomerase</keyword>
<evidence type="ECO:0000256" key="3">
    <source>
        <dbReference type="ARBA" id="ARBA00012572"/>
    </source>
</evidence>
<evidence type="ECO:0000256" key="7">
    <source>
        <dbReference type="ARBA" id="ARBA00023141"/>
    </source>
</evidence>
<gene>
    <name evidence="9" type="primary">trpF</name>
    <name evidence="11" type="ORF">E3202_01170</name>
</gene>
<protein>
    <recommendedName>
        <fullName evidence="4 9">N-(5'-phosphoribosyl)anthranilate isomerase</fullName>
        <shortName evidence="9">PRAI</shortName>
        <ecNumber evidence="3 9">5.3.1.24</ecNumber>
    </recommendedName>
</protein>
<dbReference type="GO" id="GO:0004640">
    <property type="term" value="F:phosphoribosylanthranilate isomerase activity"/>
    <property type="evidence" value="ECO:0007669"/>
    <property type="project" value="UniProtKB-UniRule"/>
</dbReference>
<accession>A0A506US05</accession>
<keyword evidence="5 9" id="KW-0028">Amino-acid biosynthesis</keyword>
<evidence type="ECO:0000256" key="4">
    <source>
        <dbReference type="ARBA" id="ARBA00022272"/>
    </source>
</evidence>
<comment type="catalytic activity">
    <reaction evidence="1 9">
        <text>N-(5-phospho-beta-D-ribosyl)anthranilate = 1-(2-carboxyphenylamino)-1-deoxy-D-ribulose 5-phosphate</text>
        <dbReference type="Rhea" id="RHEA:21540"/>
        <dbReference type="ChEBI" id="CHEBI:18277"/>
        <dbReference type="ChEBI" id="CHEBI:58613"/>
        <dbReference type="EC" id="5.3.1.24"/>
    </reaction>
</comment>
<sequence>MELCQALKVRWVGLVFHPASPRFLTPGEARCLYEATSPAQADEPERIGLFVKPTLRVIEQVLEHLPLDGLQLYTSLENAQAIRRHFQLPVWLAQGIADKAHLPSGSSADQIDGYVIEARATAQDTRPGGLGRSFDWALTQDWHSPRPWMLAGGLTPENVQTALQLSGARAVDVSSGVEESPGRKSLARMEKFVRNVRAKSCTSAGS</sequence>
<keyword evidence="6 9" id="KW-0822">Tryptophan biosynthesis</keyword>
<evidence type="ECO:0000256" key="2">
    <source>
        <dbReference type="ARBA" id="ARBA00004664"/>
    </source>
</evidence>
<reference evidence="11 12" key="1">
    <citation type="submission" date="2019-03" db="EMBL/GenBank/DDBJ databases">
        <title>The complete genome sequence of Neokomagataea sp. Jb2 NBRC113641.</title>
        <authorList>
            <person name="Chua K.-O."/>
            <person name="Chan K.-G."/>
            <person name="See-Too W.-S."/>
        </authorList>
    </citation>
    <scope>NUCLEOTIDE SEQUENCE [LARGE SCALE GENOMIC DNA]</scope>
    <source>
        <strain evidence="11 12">Jb2</strain>
    </source>
</reference>
<evidence type="ECO:0000256" key="5">
    <source>
        <dbReference type="ARBA" id="ARBA00022605"/>
    </source>
</evidence>
<comment type="pathway">
    <text evidence="2 9">Amino-acid biosynthesis; L-tryptophan biosynthesis; L-tryptophan from chorismate: step 3/5.</text>
</comment>
<dbReference type="PANTHER" id="PTHR42894:SF1">
    <property type="entry name" value="N-(5'-PHOSPHORIBOSYL)ANTHRANILATE ISOMERASE"/>
    <property type="match status" value="1"/>
</dbReference>
<comment type="similarity">
    <text evidence="9">Belongs to the TrpF family.</text>
</comment>
<dbReference type="Gene3D" id="3.20.20.70">
    <property type="entry name" value="Aldolase class I"/>
    <property type="match status" value="1"/>
</dbReference>
<evidence type="ECO:0000313" key="11">
    <source>
        <dbReference type="EMBL" id="TPW36135.1"/>
    </source>
</evidence>
<evidence type="ECO:0000313" key="12">
    <source>
        <dbReference type="Proteomes" id="UP000315037"/>
    </source>
</evidence>
<dbReference type="Pfam" id="PF00697">
    <property type="entry name" value="PRAI"/>
    <property type="match status" value="1"/>
</dbReference>
<evidence type="ECO:0000256" key="8">
    <source>
        <dbReference type="ARBA" id="ARBA00023235"/>
    </source>
</evidence>
<dbReference type="CDD" id="cd00405">
    <property type="entry name" value="PRAI"/>
    <property type="match status" value="1"/>
</dbReference>
<evidence type="ECO:0000256" key="1">
    <source>
        <dbReference type="ARBA" id="ARBA00001164"/>
    </source>
</evidence>
<organism evidence="11 12">
    <name type="scientific">Oecophyllibacter saccharovorans</name>
    <dbReference type="NCBI Taxonomy" id="2558360"/>
    <lineage>
        <taxon>Bacteria</taxon>
        <taxon>Pseudomonadati</taxon>
        <taxon>Pseudomonadota</taxon>
        <taxon>Alphaproteobacteria</taxon>
        <taxon>Acetobacterales</taxon>
        <taxon>Acetobacteraceae</taxon>
        <taxon>Oecophyllibacter</taxon>
    </lineage>
</organism>
<keyword evidence="7 9" id="KW-0057">Aromatic amino acid biosynthesis</keyword>
<dbReference type="UniPathway" id="UPA00035">
    <property type="reaction ID" value="UER00042"/>
</dbReference>
<dbReference type="PANTHER" id="PTHR42894">
    <property type="entry name" value="N-(5'-PHOSPHORIBOSYL)ANTHRANILATE ISOMERASE"/>
    <property type="match status" value="1"/>
</dbReference>
<feature type="domain" description="N-(5'phosphoribosyl) anthranilate isomerase (PRAI)" evidence="10">
    <location>
        <begin position="12"/>
        <end position="194"/>
    </location>
</feature>
<dbReference type="InterPro" id="IPR001240">
    <property type="entry name" value="PRAI_dom"/>
</dbReference>
<dbReference type="InterPro" id="IPR044643">
    <property type="entry name" value="TrpF_fam"/>
</dbReference>
<evidence type="ECO:0000256" key="6">
    <source>
        <dbReference type="ARBA" id="ARBA00022822"/>
    </source>
</evidence>
<dbReference type="GO" id="GO:0000162">
    <property type="term" value="P:L-tryptophan biosynthetic process"/>
    <property type="evidence" value="ECO:0007669"/>
    <property type="project" value="UniProtKB-UniRule"/>
</dbReference>
<dbReference type="EMBL" id="SORZ01000001">
    <property type="protein sequence ID" value="TPW36135.1"/>
    <property type="molecule type" value="Genomic_DNA"/>
</dbReference>
<dbReference type="SUPFAM" id="SSF51366">
    <property type="entry name" value="Ribulose-phoshate binding barrel"/>
    <property type="match status" value="1"/>
</dbReference>
<keyword evidence="12" id="KW-1185">Reference proteome</keyword>
<comment type="caution">
    <text evidence="11">The sequence shown here is derived from an EMBL/GenBank/DDBJ whole genome shotgun (WGS) entry which is preliminary data.</text>
</comment>
<dbReference type="InterPro" id="IPR011060">
    <property type="entry name" value="RibuloseP-bd_barrel"/>
</dbReference>
<name>A0A506US05_9PROT</name>
<evidence type="ECO:0000256" key="9">
    <source>
        <dbReference type="HAMAP-Rule" id="MF_00135"/>
    </source>
</evidence>
<dbReference type="Proteomes" id="UP000315037">
    <property type="component" value="Unassembled WGS sequence"/>
</dbReference>
<evidence type="ECO:0000259" key="10">
    <source>
        <dbReference type="Pfam" id="PF00697"/>
    </source>
</evidence>